<keyword evidence="3" id="KW-1185">Reference proteome</keyword>
<protein>
    <submittedName>
        <fullName evidence="2">Uncharacterized protein</fullName>
    </submittedName>
</protein>
<gene>
    <name evidence="2" type="ORF">PG994_000939</name>
</gene>
<proteinExistence type="predicted"/>
<dbReference type="Proteomes" id="UP001480595">
    <property type="component" value="Unassembled WGS sequence"/>
</dbReference>
<feature type="region of interest" description="Disordered" evidence="1">
    <location>
        <begin position="122"/>
        <end position="143"/>
    </location>
</feature>
<accession>A0ABR1WR12</accession>
<name>A0ABR1WR12_9PEZI</name>
<organism evidence="2 3">
    <name type="scientific">Apiospora phragmitis</name>
    <dbReference type="NCBI Taxonomy" id="2905665"/>
    <lineage>
        <taxon>Eukaryota</taxon>
        <taxon>Fungi</taxon>
        <taxon>Dikarya</taxon>
        <taxon>Ascomycota</taxon>
        <taxon>Pezizomycotina</taxon>
        <taxon>Sordariomycetes</taxon>
        <taxon>Xylariomycetidae</taxon>
        <taxon>Amphisphaeriales</taxon>
        <taxon>Apiosporaceae</taxon>
        <taxon>Apiospora</taxon>
    </lineage>
</organism>
<dbReference type="GeneID" id="92085411"/>
<dbReference type="EMBL" id="JAQQWL010000002">
    <property type="protein sequence ID" value="KAK8085965.1"/>
    <property type="molecule type" value="Genomic_DNA"/>
</dbReference>
<reference evidence="2 3" key="1">
    <citation type="submission" date="2023-01" db="EMBL/GenBank/DDBJ databases">
        <title>Analysis of 21 Apiospora genomes using comparative genomics revels a genus with tremendous synthesis potential of carbohydrate active enzymes and secondary metabolites.</title>
        <authorList>
            <person name="Sorensen T."/>
        </authorList>
    </citation>
    <scope>NUCLEOTIDE SEQUENCE [LARGE SCALE GENOMIC DNA]</scope>
    <source>
        <strain evidence="2 3">CBS 135458</strain>
    </source>
</reference>
<sequence length="143" mass="16109">MTRYQTDQGFNVPDDVHLPYSTAAPWVAQPVTTNNQLGSQHALAWSQDASSLQYLAAPDANSNRWTDANMSATSQITNGYGRHDQAQWSALDNDTNVPLRDDTWTPWVMPVHDEDLEEEHDEVGYNHARDDGEQVVELRRNSA</sequence>
<evidence type="ECO:0000256" key="1">
    <source>
        <dbReference type="SAM" id="MobiDB-lite"/>
    </source>
</evidence>
<dbReference type="RefSeq" id="XP_066720489.1">
    <property type="nucleotide sequence ID" value="XM_066852348.1"/>
</dbReference>
<evidence type="ECO:0000313" key="2">
    <source>
        <dbReference type="EMBL" id="KAK8085965.1"/>
    </source>
</evidence>
<evidence type="ECO:0000313" key="3">
    <source>
        <dbReference type="Proteomes" id="UP001480595"/>
    </source>
</evidence>
<comment type="caution">
    <text evidence="2">The sequence shown here is derived from an EMBL/GenBank/DDBJ whole genome shotgun (WGS) entry which is preliminary data.</text>
</comment>